<dbReference type="InterPro" id="IPR036890">
    <property type="entry name" value="HATPase_C_sf"/>
</dbReference>
<dbReference type="CDD" id="cd00082">
    <property type="entry name" value="HisKA"/>
    <property type="match status" value="1"/>
</dbReference>
<dbReference type="InterPro" id="IPR036097">
    <property type="entry name" value="HisK_dim/P_sf"/>
</dbReference>
<dbReference type="SUPFAM" id="SSF47384">
    <property type="entry name" value="Homodimeric domain of signal transducing histidine kinase"/>
    <property type="match status" value="1"/>
</dbReference>
<evidence type="ECO:0000256" key="2">
    <source>
        <dbReference type="ARBA" id="ARBA00012438"/>
    </source>
</evidence>
<dbReference type="InterPro" id="IPR013656">
    <property type="entry name" value="PAS_4"/>
</dbReference>
<proteinExistence type="predicted"/>
<keyword evidence="4 7" id="KW-0418">Kinase</keyword>
<gene>
    <name evidence="7" type="ORF">E5139_06285</name>
</gene>
<accession>A0A4D6KB64</accession>
<evidence type="ECO:0000256" key="1">
    <source>
        <dbReference type="ARBA" id="ARBA00000085"/>
    </source>
</evidence>
<keyword evidence="3" id="KW-0808">Transferase</keyword>
<dbReference type="InterPro" id="IPR003661">
    <property type="entry name" value="HisK_dim/P_dom"/>
</dbReference>
<dbReference type="InterPro" id="IPR005467">
    <property type="entry name" value="His_kinase_dom"/>
</dbReference>
<evidence type="ECO:0000256" key="5">
    <source>
        <dbReference type="ARBA" id="ARBA00023012"/>
    </source>
</evidence>
<evidence type="ECO:0000256" key="3">
    <source>
        <dbReference type="ARBA" id="ARBA00022679"/>
    </source>
</evidence>
<feature type="domain" description="Histidine kinase" evidence="6">
    <location>
        <begin position="268"/>
        <end position="471"/>
    </location>
</feature>
<dbReference type="SMART" id="SM00387">
    <property type="entry name" value="HATPase_c"/>
    <property type="match status" value="1"/>
</dbReference>
<dbReference type="Pfam" id="PF02518">
    <property type="entry name" value="HATPase_c"/>
    <property type="match status" value="1"/>
</dbReference>
<dbReference type="Pfam" id="PF08448">
    <property type="entry name" value="PAS_4"/>
    <property type="match status" value="1"/>
</dbReference>
<dbReference type="EC" id="2.7.13.3" evidence="2"/>
<dbReference type="Gene3D" id="3.30.450.20">
    <property type="entry name" value="PAS domain"/>
    <property type="match status" value="1"/>
</dbReference>
<dbReference type="PANTHER" id="PTHR43711">
    <property type="entry name" value="TWO-COMPONENT HISTIDINE KINASE"/>
    <property type="match status" value="1"/>
</dbReference>
<dbReference type="Gene3D" id="2.60.120.200">
    <property type="match status" value="1"/>
</dbReference>
<name>A0A4D6KB64_9EURY</name>
<dbReference type="AlphaFoldDB" id="A0A4D6KB64"/>
<organism evidence="7 8">
    <name type="scientific">Halomicrobium mukohataei</name>
    <dbReference type="NCBI Taxonomy" id="57705"/>
    <lineage>
        <taxon>Archaea</taxon>
        <taxon>Methanobacteriati</taxon>
        <taxon>Methanobacteriota</taxon>
        <taxon>Stenosarchaea group</taxon>
        <taxon>Halobacteria</taxon>
        <taxon>Halobacteriales</taxon>
        <taxon>Haloarculaceae</taxon>
        <taxon>Halomicrobium</taxon>
    </lineage>
</organism>
<dbReference type="InterPro" id="IPR003594">
    <property type="entry name" value="HATPase_dom"/>
</dbReference>
<dbReference type="SUPFAM" id="SSF55874">
    <property type="entry name" value="ATPase domain of HSP90 chaperone/DNA topoisomerase II/histidine kinase"/>
    <property type="match status" value="1"/>
</dbReference>
<dbReference type="InterPro" id="IPR050736">
    <property type="entry name" value="Sensor_HK_Regulatory"/>
</dbReference>
<dbReference type="Proteomes" id="UP000297053">
    <property type="component" value="Chromosome"/>
</dbReference>
<dbReference type="PROSITE" id="PS50109">
    <property type="entry name" value="HIS_KIN"/>
    <property type="match status" value="1"/>
</dbReference>
<evidence type="ECO:0000313" key="8">
    <source>
        <dbReference type="Proteomes" id="UP000297053"/>
    </source>
</evidence>
<protein>
    <recommendedName>
        <fullName evidence="2">histidine kinase</fullName>
        <ecNumber evidence="2">2.7.13.3</ecNumber>
    </recommendedName>
</protein>
<evidence type="ECO:0000313" key="7">
    <source>
        <dbReference type="EMBL" id="QCD65267.1"/>
    </source>
</evidence>
<dbReference type="GeneID" id="42178527"/>
<dbReference type="SUPFAM" id="SSF55785">
    <property type="entry name" value="PYP-like sensor domain (PAS domain)"/>
    <property type="match status" value="1"/>
</dbReference>
<dbReference type="Gene3D" id="3.30.565.10">
    <property type="entry name" value="Histidine kinase-like ATPase, C-terminal domain"/>
    <property type="match status" value="1"/>
</dbReference>
<sequence>MDDLLSDPTTVLVVGGRERAVAQVRSGSAGSFDEVVVVVDSVEAALATLSDRRDVGCVLVTAAPTDASVVEACERIHAVDEHRPILLSLDDSAGRTAARATQVGASEIVLDEDDLPDRLAAAVDRYERRRDQAAESSMFRAILDGVEGAVYVKDRAARHLRKSTSPGDFSSEEFIGKTDVEVYGESDNTLASYEDDLRVIEEGEPIYDKEASYTTPDGTHWSWTTKLPWKHDGEVVGLVGWTRDVTEIVERRERLKCQDERMEEFVRSIRHDVKSPIQIASGRIALARETGDVTTLEQASEAITRIDEILDDLTQTVLENSSLSPEGVGVGQSSPVSLSDLLEDVWELVGFDAASLEIEFGADAVVNAPRSSIRPVLENLLKNAVDHGCSGVTVRVGPLPSGGLYVADDGPGIPEAERERVLEDGYTTTRTGTGTGLSIVTNIAEQRNWELSLTESWAGGARVELRNALVVSDPSVVPTAEETFSLTDGIDVGDVIVAGESTLEGDEWHVSGSGKNIYGEWNEFHFRCASVDGPVRIEGQFTDLDGANEWSTAGLMIRDGLDDEASYGHVGLTAGHGTKIDWRTSRGEGGTTRHLEESSLDAPWYRLDRVGDTLTIYCSTDGRSWRPLDQRRVELTDPVRVGTTVCSVQPEELARSTVEHLTVTRLDPE</sequence>
<evidence type="ECO:0000259" key="6">
    <source>
        <dbReference type="PROSITE" id="PS50109"/>
    </source>
</evidence>
<dbReference type="RefSeq" id="WP_015761606.1">
    <property type="nucleotide sequence ID" value="NZ_CP039375.1"/>
</dbReference>
<evidence type="ECO:0000256" key="4">
    <source>
        <dbReference type="ARBA" id="ARBA00022777"/>
    </source>
</evidence>
<dbReference type="CDD" id="cd00075">
    <property type="entry name" value="HATPase"/>
    <property type="match status" value="1"/>
</dbReference>
<comment type="catalytic activity">
    <reaction evidence="1">
        <text>ATP + protein L-histidine = ADP + protein N-phospho-L-histidine.</text>
        <dbReference type="EC" id="2.7.13.3"/>
    </reaction>
</comment>
<dbReference type="OMA" id="ANEWSTA"/>
<reference evidence="7 8" key="1">
    <citation type="submission" date="2019-04" db="EMBL/GenBank/DDBJ databases">
        <title>Complete genome sequence of Arthrobacter sp. ZXY-2 associated with effective atrazine degradation and salt adaptation.</title>
        <authorList>
            <person name="Zhao X."/>
        </authorList>
    </citation>
    <scope>NUCLEOTIDE SEQUENCE [LARGE SCALE GENOMIC DNA]</scope>
    <source>
        <strain evidence="8">ZP60</strain>
    </source>
</reference>
<dbReference type="GO" id="GO:0000155">
    <property type="term" value="F:phosphorelay sensor kinase activity"/>
    <property type="evidence" value="ECO:0007669"/>
    <property type="project" value="InterPro"/>
</dbReference>
<dbReference type="EMBL" id="CP039375">
    <property type="protein sequence ID" value="QCD65267.1"/>
    <property type="molecule type" value="Genomic_DNA"/>
</dbReference>
<dbReference type="InterPro" id="IPR035965">
    <property type="entry name" value="PAS-like_dom_sf"/>
</dbReference>
<dbReference type="PANTHER" id="PTHR43711:SF1">
    <property type="entry name" value="HISTIDINE KINASE 1"/>
    <property type="match status" value="1"/>
</dbReference>
<reference evidence="7 8" key="2">
    <citation type="submission" date="2019-04" db="EMBL/GenBank/DDBJ databases">
        <authorList>
            <person name="Yang S."/>
            <person name="Wei W."/>
        </authorList>
    </citation>
    <scope>NUCLEOTIDE SEQUENCE [LARGE SCALE GENOMIC DNA]</scope>
    <source>
        <strain evidence="8">ZP60</strain>
    </source>
</reference>
<keyword evidence="5" id="KW-0902">Two-component regulatory system</keyword>
<dbReference type="KEGG" id="halz:E5139_06285"/>